<evidence type="ECO:0000256" key="11">
    <source>
        <dbReference type="SAM" id="MobiDB-lite"/>
    </source>
</evidence>
<keyword evidence="8 10" id="KW-0811">Translocation</keyword>
<keyword evidence="6 10" id="KW-0653">Protein transport</keyword>
<proteinExistence type="inferred from homology"/>
<comment type="function">
    <text evidence="10">Involved in protein export. Participates in an early event of protein translocation.</text>
</comment>
<dbReference type="GO" id="GO:0043952">
    <property type="term" value="P:protein transport by the Sec complex"/>
    <property type="evidence" value="ECO:0007669"/>
    <property type="project" value="TreeGrafter"/>
</dbReference>
<name>A0A1F5YFZ6_9BACT</name>
<feature type="transmembrane region" description="Helical" evidence="10">
    <location>
        <begin position="49"/>
        <end position="74"/>
    </location>
</feature>
<protein>
    <recommendedName>
        <fullName evidence="10">Protein-export membrane protein SecG</fullName>
    </recommendedName>
</protein>
<keyword evidence="3 10" id="KW-0813">Transport</keyword>
<evidence type="ECO:0000313" key="13">
    <source>
        <dbReference type="Proteomes" id="UP000176992"/>
    </source>
</evidence>
<evidence type="ECO:0000256" key="3">
    <source>
        <dbReference type="ARBA" id="ARBA00022448"/>
    </source>
</evidence>
<keyword evidence="4 10" id="KW-1003">Cell membrane</keyword>
<dbReference type="AlphaFoldDB" id="A0A1F5YFZ6"/>
<evidence type="ECO:0000256" key="2">
    <source>
        <dbReference type="ARBA" id="ARBA00008445"/>
    </source>
</evidence>
<evidence type="ECO:0000256" key="10">
    <source>
        <dbReference type="RuleBase" id="RU365087"/>
    </source>
</evidence>
<evidence type="ECO:0000256" key="7">
    <source>
        <dbReference type="ARBA" id="ARBA00022989"/>
    </source>
</evidence>
<evidence type="ECO:0000256" key="5">
    <source>
        <dbReference type="ARBA" id="ARBA00022692"/>
    </source>
</evidence>
<dbReference type="NCBIfam" id="TIGR00810">
    <property type="entry name" value="secG"/>
    <property type="match status" value="1"/>
</dbReference>
<dbReference type="GO" id="GO:0009306">
    <property type="term" value="P:protein secretion"/>
    <property type="evidence" value="ECO:0007669"/>
    <property type="project" value="UniProtKB-UniRule"/>
</dbReference>
<feature type="compositionally biased region" description="Low complexity" evidence="11">
    <location>
        <begin position="93"/>
        <end position="103"/>
    </location>
</feature>
<dbReference type="EMBL" id="MFIV01000064">
    <property type="protein sequence ID" value="OGF98771.1"/>
    <property type="molecule type" value="Genomic_DNA"/>
</dbReference>
<comment type="subcellular location">
    <subcellularLocation>
        <location evidence="1 10">Cell membrane</location>
        <topology evidence="1 10">Multi-pass membrane protein</topology>
    </subcellularLocation>
</comment>
<dbReference type="GO" id="GO:0065002">
    <property type="term" value="P:intracellular protein transmembrane transport"/>
    <property type="evidence" value="ECO:0007669"/>
    <property type="project" value="TreeGrafter"/>
</dbReference>
<organism evidence="12 13">
    <name type="scientific">Candidatus Glassbacteria bacterium GWA2_58_10</name>
    <dbReference type="NCBI Taxonomy" id="1817865"/>
    <lineage>
        <taxon>Bacteria</taxon>
        <taxon>Candidatus Glassiibacteriota</taxon>
    </lineage>
</organism>
<comment type="caution">
    <text evidence="12">The sequence shown here is derived from an EMBL/GenBank/DDBJ whole genome shotgun (WGS) entry which is preliminary data.</text>
</comment>
<evidence type="ECO:0000256" key="4">
    <source>
        <dbReference type="ARBA" id="ARBA00022475"/>
    </source>
</evidence>
<evidence type="ECO:0000256" key="1">
    <source>
        <dbReference type="ARBA" id="ARBA00004651"/>
    </source>
</evidence>
<dbReference type="PRINTS" id="PR01651">
    <property type="entry name" value="SECGEXPORT"/>
</dbReference>
<dbReference type="Pfam" id="PF03840">
    <property type="entry name" value="SecG"/>
    <property type="match status" value="1"/>
</dbReference>
<dbReference type="Proteomes" id="UP000176992">
    <property type="component" value="Unassembled WGS sequence"/>
</dbReference>
<dbReference type="PANTHER" id="PTHR34182">
    <property type="entry name" value="PROTEIN-EXPORT MEMBRANE PROTEIN SECG"/>
    <property type="match status" value="1"/>
</dbReference>
<reference evidence="12 13" key="1">
    <citation type="journal article" date="2016" name="Nat. Commun.">
        <title>Thousands of microbial genomes shed light on interconnected biogeochemical processes in an aquifer system.</title>
        <authorList>
            <person name="Anantharaman K."/>
            <person name="Brown C.T."/>
            <person name="Hug L.A."/>
            <person name="Sharon I."/>
            <person name="Castelle C.J."/>
            <person name="Probst A.J."/>
            <person name="Thomas B.C."/>
            <person name="Singh A."/>
            <person name="Wilkins M.J."/>
            <person name="Karaoz U."/>
            <person name="Brodie E.L."/>
            <person name="Williams K.H."/>
            <person name="Hubbard S.S."/>
            <person name="Banfield J.F."/>
        </authorList>
    </citation>
    <scope>NUCLEOTIDE SEQUENCE [LARGE SCALE GENOMIC DNA]</scope>
</reference>
<evidence type="ECO:0000256" key="8">
    <source>
        <dbReference type="ARBA" id="ARBA00023010"/>
    </source>
</evidence>
<evidence type="ECO:0000313" key="12">
    <source>
        <dbReference type="EMBL" id="OGF98771.1"/>
    </source>
</evidence>
<dbReference type="InterPro" id="IPR004692">
    <property type="entry name" value="SecG"/>
</dbReference>
<keyword evidence="9 10" id="KW-0472">Membrane</keyword>
<sequence>MFNFFLVIHILLSFLLVVVILLQAGKGGGLASAFGGSGTSDAVFGGRQAAGFLSKATTVLGALFMLSAFGLALLSSYTSGPRSVVQEQLQGNPAPITAPAPTAQPVGSDVFQGGSGSQTTTQQPQQATEQQSSEPAQTQTQQPAQPQNQ</sequence>
<dbReference type="PANTHER" id="PTHR34182:SF1">
    <property type="entry name" value="PROTEIN-EXPORT MEMBRANE PROTEIN SECG"/>
    <property type="match status" value="1"/>
</dbReference>
<accession>A0A1F5YFZ6</accession>
<evidence type="ECO:0000256" key="6">
    <source>
        <dbReference type="ARBA" id="ARBA00022927"/>
    </source>
</evidence>
<keyword evidence="5 10" id="KW-0812">Transmembrane</keyword>
<feature type="compositionally biased region" description="Low complexity" evidence="11">
    <location>
        <begin position="117"/>
        <end position="149"/>
    </location>
</feature>
<evidence type="ECO:0000256" key="9">
    <source>
        <dbReference type="ARBA" id="ARBA00023136"/>
    </source>
</evidence>
<dbReference type="GO" id="GO:0015450">
    <property type="term" value="F:protein-transporting ATPase activity"/>
    <property type="evidence" value="ECO:0007669"/>
    <property type="project" value="UniProtKB-UniRule"/>
</dbReference>
<comment type="caution">
    <text evidence="10">Lacks conserved residue(s) required for the propagation of feature annotation.</text>
</comment>
<comment type="similarity">
    <text evidence="2 10">Belongs to the SecG family.</text>
</comment>
<gene>
    <name evidence="12" type="ORF">A2Z86_04670</name>
</gene>
<keyword evidence="7 10" id="KW-1133">Transmembrane helix</keyword>
<dbReference type="GO" id="GO:0005886">
    <property type="term" value="C:plasma membrane"/>
    <property type="evidence" value="ECO:0007669"/>
    <property type="project" value="UniProtKB-SubCell"/>
</dbReference>
<feature type="region of interest" description="Disordered" evidence="11">
    <location>
        <begin position="85"/>
        <end position="149"/>
    </location>
</feature>